<reference evidence="2" key="1">
    <citation type="journal article" date="2022" name="Mol. Ecol. Resour.">
        <title>The genomes of chicory, endive, great burdock and yacon provide insights into Asteraceae palaeo-polyploidization history and plant inulin production.</title>
        <authorList>
            <person name="Fan W."/>
            <person name="Wang S."/>
            <person name="Wang H."/>
            <person name="Wang A."/>
            <person name="Jiang F."/>
            <person name="Liu H."/>
            <person name="Zhao H."/>
            <person name="Xu D."/>
            <person name="Zhang Y."/>
        </authorList>
    </citation>
    <scope>NUCLEOTIDE SEQUENCE [LARGE SCALE GENOMIC DNA]</scope>
    <source>
        <strain evidence="2">cv. Yunnan</strain>
    </source>
</reference>
<name>A0ACB9HQD9_9ASTR</name>
<organism evidence="1 2">
    <name type="scientific">Smallanthus sonchifolius</name>
    <dbReference type="NCBI Taxonomy" id="185202"/>
    <lineage>
        <taxon>Eukaryota</taxon>
        <taxon>Viridiplantae</taxon>
        <taxon>Streptophyta</taxon>
        <taxon>Embryophyta</taxon>
        <taxon>Tracheophyta</taxon>
        <taxon>Spermatophyta</taxon>
        <taxon>Magnoliopsida</taxon>
        <taxon>eudicotyledons</taxon>
        <taxon>Gunneridae</taxon>
        <taxon>Pentapetalae</taxon>
        <taxon>asterids</taxon>
        <taxon>campanulids</taxon>
        <taxon>Asterales</taxon>
        <taxon>Asteraceae</taxon>
        <taxon>Asteroideae</taxon>
        <taxon>Heliantheae alliance</taxon>
        <taxon>Millerieae</taxon>
        <taxon>Smallanthus</taxon>
    </lineage>
</organism>
<evidence type="ECO:0000313" key="1">
    <source>
        <dbReference type="EMBL" id="KAI3798014.1"/>
    </source>
</evidence>
<reference evidence="1 2" key="2">
    <citation type="journal article" date="2022" name="Mol. Ecol. Resour.">
        <title>The genomes of chicory, endive, great burdock and yacon provide insights into Asteraceae paleo-polyploidization history and plant inulin production.</title>
        <authorList>
            <person name="Fan W."/>
            <person name="Wang S."/>
            <person name="Wang H."/>
            <person name="Wang A."/>
            <person name="Jiang F."/>
            <person name="Liu H."/>
            <person name="Zhao H."/>
            <person name="Xu D."/>
            <person name="Zhang Y."/>
        </authorList>
    </citation>
    <scope>NUCLEOTIDE SEQUENCE [LARGE SCALE GENOMIC DNA]</scope>
    <source>
        <strain evidence="2">cv. Yunnan</strain>
        <tissue evidence="1">Leaves</tissue>
    </source>
</reference>
<proteinExistence type="predicted"/>
<dbReference type="Proteomes" id="UP001056120">
    <property type="component" value="Linkage Group LG11"/>
</dbReference>
<gene>
    <name evidence="1" type="ORF">L1987_33280</name>
</gene>
<dbReference type="EMBL" id="CM042028">
    <property type="protein sequence ID" value="KAI3798014.1"/>
    <property type="molecule type" value="Genomic_DNA"/>
</dbReference>
<comment type="caution">
    <text evidence="1">The sequence shown here is derived from an EMBL/GenBank/DDBJ whole genome shotgun (WGS) entry which is preliminary data.</text>
</comment>
<accession>A0ACB9HQD9</accession>
<evidence type="ECO:0000313" key="2">
    <source>
        <dbReference type="Proteomes" id="UP001056120"/>
    </source>
</evidence>
<keyword evidence="2" id="KW-1185">Reference proteome</keyword>
<protein>
    <submittedName>
        <fullName evidence="1">Uncharacterized protein</fullName>
    </submittedName>
</protein>
<sequence length="99" mass="10911">MNRSRRSFVWVLPEFGVGLAGKAWRSGGEMNMDGDGCVLLPNEPERGRRWFEMAREVSDGLCGGGCKSFLALVCVIFGFKSVALPVQRLLIRWFVGGGD</sequence>